<evidence type="ECO:0000256" key="1">
    <source>
        <dbReference type="ARBA" id="ARBA00004571"/>
    </source>
</evidence>
<evidence type="ECO:0000259" key="9">
    <source>
        <dbReference type="Pfam" id="PF07715"/>
    </source>
</evidence>
<protein>
    <submittedName>
        <fullName evidence="10">TonB-dependent receptor</fullName>
    </submittedName>
</protein>
<evidence type="ECO:0000256" key="5">
    <source>
        <dbReference type="ARBA" id="ARBA00022729"/>
    </source>
</evidence>
<evidence type="ECO:0000313" key="11">
    <source>
        <dbReference type="Proteomes" id="UP001207742"/>
    </source>
</evidence>
<evidence type="ECO:0000256" key="6">
    <source>
        <dbReference type="ARBA" id="ARBA00023136"/>
    </source>
</evidence>
<name>A0ABT3IGH2_9BACT</name>
<evidence type="ECO:0000256" key="3">
    <source>
        <dbReference type="ARBA" id="ARBA00022452"/>
    </source>
</evidence>
<keyword evidence="3 8" id="KW-1134">Transmembrane beta strand</keyword>
<comment type="similarity">
    <text evidence="8">Belongs to the TonB-dependent receptor family.</text>
</comment>
<sequence>MASGIYLLIAGNAVAQTTTKDTLREVRVDAKRIPAYINPVTPVQTLTGKKLERLNSLSVGDAIRYFSGVQLKDYGGVGGLKTINVRSMGSHHTTVFYDGMMIGNVQNGQVDLSKFSLDNIAEISLYNGQKNNIFQPARAFSAGNVLFLQSKIPVFNEGETIHGKVSVKTGSSGLINPAILWQQKINKRITATVSTEWINANGRYKFHLIGPDYDSLLVRQNGNVNAFRAEAALNGVLRDSSTWNLKYYYYSSARGLPGATVAGHYTYGQHLKDQDMFAQGTWSKKISRKYSIMANVKYSNFYNVYTDPEYLNEAGFLQNRYLQQEVYASLANKYTFTPWWEASLSGDVIVNTLNANIQRFPYPSRYTGLVSLASRWHFKRFEMQGNLLATLVNESVKAYEGAGNKREYTPAISVAWQPLAHQNLWLRAFYKNIFRMPTFNDLYYTYIGNNNLRPEYVKHYDAGFTYTKAFRGSWQYLSIQADAYYIKATDKIVAVPAANLFGWSMMNLGQVIIKGTDVNINSAWMPIRDVMLNLALTYTYQDARDRTTGKNAFNYGAQIPYTPWHSGTFLAGIDWKALTLNYSFIYTGERYNQIGNNEDNYVQPWYTSDISASWSLQQGAYQYKLTGELNNLLNQQYDVIANFPMPGRNYRVTLSVHF</sequence>
<keyword evidence="6 8" id="KW-0472">Membrane</keyword>
<dbReference type="Gene3D" id="2.40.170.20">
    <property type="entry name" value="TonB-dependent receptor, beta-barrel domain"/>
    <property type="match status" value="1"/>
</dbReference>
<dbReference type="InterPro" id="IPR039426">
    <property type="entry name" value="TonB-dep_rcpt-like"/>
</dbReference>
<keyword evidence="2 8" id="KW-0813">Transport</keyword>
<dbReference type="Gene3D" id="2.170.130.10">
    <property type="entry name" value="TonB-dependent receptor, plug domain"/>
    <property type="match status" value="1"/>
</dbReference>
<proteinExistence type="inferred from homology"/>
<gene>
    <name evidence="10" type="ORF">OL497_03840</name>
</gene>
<dbReference type="Proteomes" id="UP001207742">
    <property type="component" value="Unassembled WGS sequence"/>
</dbReference>
<evidence type="ECO:0000256" key="7">
    <source>
        <dbReference type="ARBA" id="ARBA00023237"/>
    </source>
</evidence>
<keyword evidence="11" id="KW-1185">Reference proteome</keyword>
<accession>A0ABT3IGH2</accession>
<dbReference type="PANTHER" id="PTHR30069">
    <property type="entry name" value="TONB-DEPENDENT OUTER MEMBRANE RECEPTOR"/>
    <property type="match status" value="1"/>
</dbReference>
<comment type="caution">
    <text evidence="10">The sequence shown here is derived from an EMBL/GenBank/DDBJ whole genome shotgun (WGS) entry which is preliminary data.</text>
</comment>
<comment type="subcellular location">
    <subcellularLocation>
        <location evidence="1 8">Cell outer membrane</location>
        <topology evidence="1 8">Multi-pass membrane protein</topology>
    </subcellularLocation>
</comment>
<dbReference type="SUPFAM" id="SSF56935">
    <property type="entry name" value="Porins"/>
    <property type="match status" value="1"/>
</dbReference>
<dbReference type="RefSeq" id="WP_264727899.1">
    <property type="nucleotide sequence ID" value="NZ_JAPDNR010000001.1"/>
</dbReference>
<keyword evidence="7 8" id="KW-0998">Cell outer membrane</keyword>
<dbReference type="InterPro" id="IPR036942">
    <property type="entry name" value="Beta-barrel_TonB_sf"/>
</dbReference>
<keyword evidence="4 8" id="KW-0812">Transmembrane</keyword>
<keyword evidence="5" id="KW-0732">Signal</keyword>
<organism evidence="10 11">
    <name type="scientific">Chitinophaga nivalis</name>
    <dbReference type="NCBI Taxonomy" id="2991709"/>
    <lineage>
        <taxon>Bacteria</taxon>
        <taxon>Pseudomonadati</taxon>
        <taxon>Bacteroidota</taxon>
        <taxon>Chitinophagia</taxon>
        <taxon>Chitinophagales</taxon>
        <taxon>Chitinophagaceae</taxon>
        <taxon>Chitinophaga</taxon>
    </lineage>
</organism>
<dbReference type="Pfam" id="PF07715">
    <property type="entry name" value="Plug"/>
    <property type="match status" value="1"/>
</dbReference>
<keyword evidence="10" id="KW-0675">Receptor</keyword>
<evidence type="ECO:0000313" key="10">
    <source>
        <dbReference type="EMBL" id="MCW3483006.1"/>
    </source>
</evidence>
<evidence type="ECO:0000256" key="8">
    <source>
        <dbReference type="PROSITE-ProRule" id="PRU01360"/>
    </source>
</evidence>
<dbReference type="PANTHER" id="PTHR30069:SF29">
    <property type="entry name" value="HEMOGLOBIN AND HEMOGLOBIN-HAPTOGLOBIN-BINDING PROTEIN 1-RELATED"/>
    <property type="match status" value="1"/>
</dbReference>
<dbReference type="EMBL" id="JAPDNS010000001">
    <property type="protein sequence ID" value="MCW3483006.1"/>
    <property type="molecule type" value="Genomic_DNA"/>
</dbReference>
<dbReference type="InterPro" id="IPR037066">
    <property type="entry name" value="Plug_dom_sf"/>
</dbReference>
<evidence type="ECO:0000256" key="4">
    <source>
        <dbReference type="ARBA" id="ARBA00022692"/>
    </source>
</evidence>
<dbReference type="PROSITE" id="PS52016">
    <property type="entry name" value="TONB_DEPENDENT_REC_3"/>
    <property type="match status" value="1"/>
</dbReference>
<reference evidence="10 11" key="1">
    <citation type="submission" date="2022-10" db="EMBL/GenBank/DDBJ databases">
        <title>Chitinophaga nivalis PC15 sp. nov., isolated from Pyeongchang county, South Korea.</title>
        <authorList>
            <person name="Trinh H.N."/>
        </authorList>
    </citation>
    <scope>NUCLEOTIDE SEQUENCE [LARGE SCALE GENOMIC DNA]</scope>
    <source>
        <strain evidence="10 11">PC14</strain>
    </source>
</reference>
<evidence type="ECO:0000256" key="2">
    <source>
        <dbReference type="ARBA" id="ARBA00022448"/>
    </source>
</evidence>
<dbReference type="InterPro" id="IPR012910">
    <property type="entry name" value="Plug_dom"/>
</dbReference>
<feature type="domain" description="TonB-dependent receptor plug" evidence="9">
    <location>
        <begin position="41"/>
        <end position="131"/>
    </location>
</feature>